<dbReference type="InterPro" id="IPR001254">
    <property type="entry name" value="Trypsin_dom"/>
</dbReference>
<dbReference type="GO" id="GO:0004252">
    <property type="term" value="F:serine-type endopeptidase activity"/>
    <property type="evidence" value="ECO:0007669"/>
    <property type="project" value="InterPro"/>
</dbReference>
<dbReference type="PROSITE" id="PS50240">
    <property type="entry name" value="TRYPSIN_DOM"/>
    <property type="match status" value="1"/>
</dbReference>
<comment type="caution">
    <text evidence="3">The sequence shown here is derived from an EMBL/GenBank/DDBJ whole genome shotgun (WGS) entry which is preliminary data.</text>
</comment>
<dbReference type="InterPro" id="IPR009003">
    <property type="entry name" value="Peptidase_S1_PA"/>
</dbReference>
<dbReference type="Proteomes" id="UP001059596">
    <property type="component" value="Chromosome 3R"/>
</dbReference>
<dbReference type="FunFam" id="2.40.10.10:FF:000068">
    <property type="entry name" value="transmembrane protease serine 2"/>
    <property type="match status" value="1"/>
</dbReference>
<dbReference type="PANTHER" id="PTHR24252">
    <property type="entry name" value="ACROSIN-RELATED"/>
    <property type="match status" value="1"/>
</dbReference>
<evidence type="ECO:0000313" key="3">
    <source>
        <dbReference type="EMBL" id="KAI8043962.1"/>
    </source>
</evidence>
<dbReference type="Gene3D" id="2.40.10.10">
    <property type="entry name" value="Trypsin-like serine proteases"/>
    <property type="match status" value="1"/>
</dbReference>
<dbReference type="InterPro" id="IPR031986">
    <property type="entry name" value="GD_N"/>
</dbReference>
<feature type="domain" description="Peptidase S1" evidence="2">
    <location>
        <begin position="117"/>
        <end position="265"/>
    </location>
</feature>
<proteinExistence type="predicted"/>
<evidence type="ECO:0000259" key="2">
    <source>
        <dbReference type="PROSITE" id="PS50240"/>
    </source>
</evidence>
<reference evidence="3" key="1">
    <citation type="journal article" date="2023" name="Genome Biol. Evol.">
        <title>Long-read-based Genome Assembly of Drosophila gunungcola Reveals Fewer Chemosensory Genes in Flower-breeding Species.</title>
        <authorList>
            <person name="Negi A."/>
            <person name="Liao B.Y."/>
            <person name="Yeh S.D."/>
        </authorList>
    </citation>
    <scope>NUCLEOTIDE SEQUENCE</scope>
    <source>
        <strain evidence="3">Sukarami</strain>
    </source>
</reference>
<dbReference type="SMART" id="SM00020">
    <property type="entry name" value="Tryp_SPc"/>
    <property type="match status" value="1"/>
</dbReference>
<dbReference type="PROSITE" id="PS00134">
    <property type="entry name" value="TRYPSIN_HIS"/>
    <property type="match status" value="1"/>
</dbReference>
<protein>
    <recommendedName>
        <fullName evidence="2">Peptidase S1 domain-containing protein</fullName>
    </recommendedName>
</protein>
<dbReference type="AlphaFoldDB" id="A0A9P9YVP2"/>
<accession>A0A9P9YVP2</accession>
<dbReference type="SUPFAM" id="SSF50494">
    <property type="entry name" value="Trypsin-like serine proteases"/>
    <property type="match status" value="1"/>
</dbReference>
<keyword evidence="4" id="KW-1185">Reference proteome</keyword>
<evidence type="ECO:0000313" key="4">
    <source>
        <dbReference type="Proteomes" id="UP001059596"/>
    </source>
</evidence>
<dbReference type="Pfam" id="PF16030">
    <property type="entry name" value="GD_N"/>
    <property type="match status" value="1"/>
</dbReference>
<keyword evidence="1" id="KW-1015">Disulfide bond</keyword>
<dbReference type="GO" id="GO:0006508">
    <property type="term" value="P:proteolysis"/>
    <property type="evidence" value="ECO:0007669"/>
    <property type="project" value="InterPro"/>
</dbReference>
<sequence length="265" mass="29735">MSYPSKDRAFKKILNGERGQVFVRFRDFGNELPKLTFLNLNGQVLCESDEYEAPFSTMTRVRNISISAPIRQSTLQEILTSPVLTRSPAVIRNDINPWPREETDFDQCGVEGFASLLIGGEQVTRGQYPWLAGLYKGVSFDEYICVVSVISKRTVITAAHCTYGRSAKQLRVYLGRHDRSENPESGASLVSVARVITPPDNKGSTVPDTDVGLLVLDDPIEYTKYIQPLCLWNEDLELYREEGERGLVAGWGYDSKGGNTRFPKK</sequence>
<dbReference type="InterPro" id="IPR018114">
    <property type="entry name" value="TRYPSIN_HIS"/>
</dbReference>
<feature type="non-terminal residue" evidence="3">
    <location>
        <position position="1"/>
    </location>
</feature>
<gene>
    <name evidence="3" type="ORF">M5D96_000110</name>
</gene>
<dbReference type="EMBL" id="JAMKOV010000001">
    <property type="protein sequence ID" value="KAI8043962.1"/>
    <property type="molecule type" value="Genomic_DNA"/>
</dbReference>
<dbReference type="InterPro" id="IPR043504">
    <property type="entry name" value="Peptidase_S1_PA_chymotrypsin"/>
</dbReference>
<name>A0A9P9YVP2_9MUSC</name>
<evidence type="ECO:0000256" key="1">
    <source>
        <dbReference type="ARBA" id="ARBA00023157"/>
    </source>
</evidence>
<organism evidence="3 4">
    <name type="scientific">Drosophila gunungcola</name>
    <name type="common">fruit fly</name>
    <dbReference type="NCBI Taxonomy" id="103775"/>
    <lineage>
        <taxon>Eukaryota</taxon>
        <taxon>Metazoa</taxon>
        <taxon>Ecdysozoa</taxon>
        <taxon>Arthropoda</taxon>
        <taxon>Hexapoda</taxon>
        <taxon>Insecta</taxon>
        <taxon>Pterygota</taxon>
        <taxon>Neoptera</taxon>
        <taxon>Endopterygota</taxon>
        <taxon>Diptera</taxon>
        <taxon>Brachycera</taxon>
        <taxon>Muscomorpha</taxon>
        <taxon>Ephydroidea</taxon>
        <taxon>Drosophilidae</taxon>
        <taxon>Drosophila</taxon>
        <taxon>Sophophora</taxon>
    </lineage>
</organism>
<dbReference type="PANTHER" id="PTHR24252:SF7">
    <property type="entry name" value="HYALIN"/>
    <property type="match status" value="1"/>
</dbReference>
<dbReference type="Pfam" id="PF00089">
    <property type="entry name" value="Trypsin"/>
    <property type="match status" value="1"/>
</dbReference>